<protein>
    <submittedName>
        <fullName evidence="1">Uncharacterized protein</fullName>
    </submittedName>
</protein>
<name>A0A2P2NTF4_RHIMU</name>
<evidence type="ECO:0000313" key="1">
    <source>
        <dbReference type="EMBL" id="MBX45808.1"/>
    </source>
</evidence>
<accession>A0A2P2NTF4</accession>
<reference evidence="1" key="1">
    <citation type="submission" date="2018-02" db="EMBL/GenBank/DDBJ databases">
        <title>Rhizophora mucronata_Transcriptome.</title>
        <authorList>
            <person name="Meera S.P."/>
            <person name="Sreeshan A."/>
            <person name="Augustine A."/>
        </authorList>
    </citation>
    <scope>NUCLEOTIDE SEQUENCE</scope>
    <source>
        <tissue evidence="1">Leaf</tissue>
    </source>
</reference>
<dbReference type="AlphaFoldDB" id="A0A2P2NTF4"/>
<sequence length="48" mass="5997">MKRQIILSQIQVKQTGTRTEWWWEEGSYIYFYRPPLMINLIWTFTTQN</sequence>
<proteinExistence type="predicted"/>
<dbReference type="EMBL" id="GGEC01065324">
    <property type="protein sequence ID" value="MBX45808.1"/>
    <property type="molecule type" value="Transcribed_RNA"/>
</dbReference>
<organism evidence="1">
    <name type="scientific">Rhizophora mucronata</name>
    <name type="common">Asiatic mangrove</name>
    <dbReference type="NCBI Taxonomy" id="61149"/>
    <lineage>
        <taxon>Eukaryota</taxon>
        <taxon>Viridiplantae</taxon>
        <taxon>Streptophyta</taxon>
        <taxon>Embryophyta</taxon>
        <taxon>Tracheophyta</taxon>
        <taxon>Spermatophyta</taxon>
        <taxon>Magnoliopsida</taxon>
        <taxon>eudicotyledons</taxon>
        <taxon>Gunneridae</taxon>
        <taxon>Pentapetalae</taxon>
        <taxon>rosids</taxon>
        <taxon>fabids</taxon>
        <taxon>Malpighiales</taxon>
        <taxon>Rhizophoraceae</taxon>
        <taxon>Rhizophora</taxon>
    </lineage>
</organism>